<evidence type="ECO:0000256" key="2">
    <source>
        <dbReference type="PROSITE-ProRule" id="PRU00703"/>
    </source>
</evidence>
<feature type="domain" description="CBS" evidence="4">
    <location>
        <begin position="261"/>
        <end position="313"/>
    </location>
</feature>
<keyword evidence="6" id="KW-1185">Reference proteome</keyword>
<dbReference type="CDD" id="cd17779">
    <property type="entry name" value="CBS_archAMPK_gamma-repeat1"/>
    <property type="match status" value="1"/>
</dbReference>
<accession>A0A166DUP0</accession>
<comment type="caution">
    <text evidence="5">The sequence shown here is derived from an EMBL/GenBank/DDBJ whole genome shotgun (WGS) entry which is preliminary data.</text>
</comment>
<organism evidence="5 6">
    <name type="scientific">Methanobrevibacter curvatus</name>
    <dbReference type="NCBI Taxonomy" id="49547"/>
    <lineage>
        <taxon>Archaea</taxon>
        <taxon>Methanobacteriati</taxon>
        <taxon>Methanobacteriota</taxon>
        <taxon>Methanomada group</taxon>
        <taxon>Methanobacteria</taxon>
        <taxon>Methanobacteriales</taxon>
        <taxon>Methanobacteriaceae</taxon>
        <taxon>Methanobrevibacter</taxon>
    </lineage>
</organism>
<sequence length="313" mass="34963">MKDKTAINLRKSRNRGSVEHESRVSEHDGDIMTLATKDVITIPPTTSIKETSEIMAKHKFRRLPITDPGSGRLLGIVTSMDILNFLGGGDKFNLMEEKYHDNFLRAINESVKEIMTKDVFSLTHKDSISTAIKIMLEKDVGALPIIGENQKILGIVTERDFALALRGVLTDELVKDFMVEEVITTTPGTPIEGATKIMFRNNLRRIPIIGKEDLPHLKDGKLVGILTANDILRYFSEKDLFTHIKSNSALEVLNTFVSEVMKKEVVTIEPLTRIGDLCNILKNKNTGGVPVVKDNVLYGIITERDVLRAININ</sequence>
<dbReference type="STRING" id="49547.MBCUR_01450"/>
<dbReference type="PROSITE" id="PS51371">
    <property type="entry name" value="CBS"/>
    <property type="match status" value="4"/>
</dbReference>
<feature type="region of interest" description="Disordered" evidence="3">
    <location>
        <begin position="1"/>
        <end position="26"/>
    </location>
</feature>
<feature type="compositionally biased region" description="Basic and acidic residues" evidence="3">
    <location>
        <begin position="16"/>
        <end position="26"/>
    </location>
</feature>
<dbReference type="PATRIC" id="fig|49547.3.peg.155"/>
<dbReference type="OrthoDB" id="43333at2157"/>
<feature type="domain" description="CBS" evidence="4">
    <location>
        <begin position="115"/>
        <end position="172"/>
    </location>
</feature>
<name>A0A166DUP0_9EURY</name>
<dbReference type="Proteomes" id="UP000077245">
    <property type="component" value="Unassembled WGS sequence"/>
</dbReference>
<feature type="domain" description="CBS" evidence="4">
    <location>
        <begin position="178"/>
        <end position="246"/>
    </location>
</feature>
<protein>
    <submittedName>
        <fullName evidence="5">Hypoxic response protein 1</fullName>
    </submittedName>
</protein>
<dbReference type="InterPro" id="IPR000644">
    <property type="entry name" value="CBS_dom"/>
</dbReference>
<dbReference type="Pfam" id="PF00571">
    <property type="entry name" value="CBS"/>
    <property type="match status" value="4"/>
</dbReference>
<dbReference type="SUPFAM" id="SSF54631">
    <property type="entry name" value="CBS-domain pair"/>
    <property type="match status" value="3"/>
</dbReference>
<keyword evidence="1 2" id="KW-0129">CBS domain</keyword>
<evidence type="ECO:0000256" key="1">
    <source>
        <dbReference type="ARBA" id="ARBA00023122"/>
    </source>
</evidence>
<dbReference type="SMART" id="SM00116">
    <property type="entry name" value="CBS"/>
    <property type="match status" value="4"/>
</dbReference>
<feature type="domain" description="CBS" evidence="4">
    <location>
        <begin position="35"/>
        <end position="92"/>
    </location>
</feature>
<dbReference type="InterPro" id="IPR051257">
    <property type="entry name" value="Diverse_CBS-Domain"/>
</dbReference>
<proteinExistence type="predicted"/>
<evidence type="ECO:0000256" key="3">
    <source>
        <dbReference type="SAM" id="MobiDB-lite"/>
    </source>
</evidence>
<dbReference type="RefSeq" id="WP_067088956.1">
    <property type="nucleotide sequence ID" value="NZ_LWMV01000021.1"/>
</dbReference>
<dbReference type="AlphaFoldDB" id="A0A166DUP0"/>
<evidence type="ECO:0000313" key="6">
    <source>
        <dbReference type="Proteomes" id="UP000077245"/>
    </source>
</evidence>
<evidence type="ECO:0000313" key="5">
    <source>
        <dbReference type="EMBL" id="KZX15970.1"/>
    </source>
</evidence>
<evidence type="ECO:0000259" key="4">
    <source>
        <dbReference type="PROSITE" id="PS51371"/>
    </source>
</evidence>
<dbReference type="EMBL" id="LWMV01000021">
    <property type="protein sequence ID" value="KZX15970.1"/>
    <property type="molecule type" value="Genomic_DNA"/>
</dbReference>
<reference evidence="5 6" key="1">
    <citation type="submission" date="2016-04" db="EMBL/GenBank/DDBJ databases">
        <title>Genome sequence of Methanobrevibacter curvatus DSM 11111.</title>
        <authorList>
            <person name="Poehlein A."/>
            <person name="Seedorf H."/>
            <person name="Daniel R."/>
        </authorList>
    </citation>
    <scope>NUCLEOTIDE SEQUENCE [LARGE SCALE GENOMIC DNA]</scope>
    <source>
        <strain evidence="5 6">DSM 11111</strain>
    </source>
</reference>
<dbReference type="InterPro" id="IPR046342">
    <property type="entry name" value="CBS_dom_sf"/>
</dbReference>
<dbReference type="PANTHER" id="PTHR43080:SF2">
    <property type="entry name" value="CBS DOMAIN-CONTAINING PROTEIN"/>
    <property type="match status" value="1"/>
</dbReference>
<gene>
    <name evidence="5" type="primary">hrp1_1</name>
    <name evidence="5" type="ORF">MBCUR_01450</name>
</gene>
<dbReference type="Gene3D" id="3.10.580.10">
    <property type="entry name" value="CBS-domain"/>
    <property type="match status" value="2"/>
</dbReference>
<dbReference type="PANTHER" id="PTHR43080">
    <property type="entry name" value="CBS DOMAIN-CONTAINING PROTEIN CBSX3, MITOCHONDRIAL"/>
    <property type="match status" value="1"/>
</dbReference>